<dbReference type="InterPro" id="IPR002052">
    <property type="entry name" value="DNA_methylase_N6_adenine_CS"/>
</dbReference>
<dbReference type="GO" id="GO:0052916">
    <property type="term" value="F:23S rRNA (guanine(1835)-N(2))-methyltransferase activity"/>
    <property type="evidence" value="ECO:0007669"/>
    <property type="project" value="UniProtKB-EC"/>
</dbReference>
<comment type="caution">
    <text evidence="9">The sequence shown here is derived from an EMBL/GenBank/DDBJ whole genome shotgun (WGS) entry which is preliminary data.</text>
</comment>
<dbReference type="EMBL" id="AMRI01000014">
    <property type="protein sequence ID" value="EKE72370.1"/>
    <property type="molecule type" value="Genomic_DNA"/>
</dbReference>
<proteinExistence type="inferred from homology"/>
<comment type="similarity">
    <text evidence="6">Belongs to the methyltransferase superfamily. RlmG family.</text>
</comment>
<dbReference type="InterPro" id="IPR007848">
    <property type="entry name" value="Small_mtfrase_dom"/>
</dbReference>
<dbReference type="InterPro" id="IPR046977">
    <property type="entry name" value="RsmC/RlmG"/>
</dbReference>
<keyword evidence="10" id="KW-1185">Reference proteome</keyword>
<dbReference type="Gene3D" id="3.40.50.150">
    <property type="entry name" value="Vaccinia Virus protein VP39"/>
    <property type="match status" value="2"/>
</dbReference>
<accession>K2K4H5</accession>
<evidence type="ECO:0000313" key="9">
    <source>
        <dbReference type="EMBL" id="EKE72370.1"/>
    </source>
</evidence>
<dbReference type="PANTHER" id="PTHR47816">
    <property type="entry name" value="RIBOSOMAL RNA SMALL SUBUNIT METHYLTRANSFERASE C"/>
    <property type="match status" value="1"/>
</dbReference>
<evidence type="ECO:0000256" key="5">
    <source>
        <dbReference type="ARBA" id="ARBA00022691"/>
    </source>
</evidence>
<evidence type="ECO:0000259" key="8">
    <source>
        <dbReference type="Pfam" id="PF26049"/>
    </source>
</evidence>
<dbReference type="HAMAP" id="MF_01859">
    <property type="entry name" value="23SrRNA_methyltr_G"/>
    <property type="match status" value="1"/>
</dbReference>
<evidence type="ECO:0000256" key="4">
    <source>
        <dbReference type="ARBA" id="ARBA00022679"/>
    </source>
</evidence>
<name>K2K4H5_9GAMM</name>
<keyword evidence="5 6" id="KW-0949">S-adenosyl-L-methionine</keyword>
<dbReference type="PANTHER" id="PTHR47816:SF5">
    <property type="entry name" value="RIBOSOMAL RNA LARGE SUBUNIT METHYLTRANSFERASE G"/>
    <property type="match status" value="1"/>
</dbReference>
<keyword evidence="2 6" id="KW-0698">rRNA processing</keyword>
<dbReference type="Pfam" id="PF05175">
    <property type="entry name" value="MTS"/>
    <property type="match status" value="1"/>
</dbReference>
<dbReference type="OrthoDB" id="29650at2"/>
<keyword evidence="4 6" id="KW-0808">Transferase</keyword>
<dbReference type="PROSITE" id="PS00092">
    <property type="entry name" value="N6_MTASE"/>
    <property type="match status" value="1"/>
</dbReference>
<dbReference type="InterPro" id="IPR017237">
    <property type="entry name" value="RLMG"/>
</dbReference>
<dbReference type="Proteomes" id="UP000006755">
    <property type="component" value="Unassembled WGS sequence"/>
</dbReference>
<dbReference type="PATRIC" id="fig|745411.4.peg.2176"/>
<keyword evidence="3 6" id="KW-0489">Methyltransferase</keyword>
<keyword evidence="1 6" id="KW-0963">Cytoplasm</keyword>
<reference evidence="9 10" key="1">
    <citation type="journal article" date="2012" name="J. Bacteriol.">
        <title>Genome Sequence of Gallaecimonas xiamenensis Type Strain 3-C-1.</title>
        <authorList>
            <person name="Lai Q."/>
            <person name="Wang L."/>
            <person name="Wang W."/>
            <person name="Shao Z."/>
        </authorList>
    </citation>
    <scope>NUCLEOTIDE SEQUENCE [LARGE SCALE GENOMIC DNA]</scope>
    <source>
        <strain evidence="9 10">3-C-1</strain>
    </source>
</reference>
<dbReference type="GO" id="GO:0005737">
    <property type="term" value="C:cytoplasm"/>
    <property type="evidence" value="ECO:0007669"/>
    <property type="project" value="UniProtKB-SubCell"/>
</dbReference>
<dbReference type="Pfam" id="PF26049">
    <property type="entry name" value="RLMG_N"/>
    <property type="match status" value="1"/>
</dbReference>
<dbReference type="eggNOG" id="COG2813">
    <property type="taxonomic scope" value="Bacteria"/>
</dbReference>
<comment type="catalytic activity">
    <reaction evidence="6">
        <text>guanosine(1835) in 23S rRNA + S-adenosyl-L-methionine = N(2)-methylguanosine(1835) in 23S rRNA + S-adenosyl-L-homocysteine + H(+)</text>
        <dbReference type="Rhea" id="RHEA:42744"/>
        <dbReference type="Rhea" id="RHEA-COMP:10217"/>
        <dbReference type="Rhea" id="RHEA-COMP:10218"/>
        <dbReference type="ChEBI" id="CHEBI:15378"/>
        <dbReference type="ChEBI" id="CHEBI:57856"/>
        <dbReference type="ChEBI" id="CHEBI:59789"/>
        <dbReference type="ChEBI" id="CHEBI:74269"/>
        <dbReference type="ChEBI" id="CHEBI:74481"/>
        <dbReference type="EC" id="2.1.1.174"/>
    </reaction>
</comment>
<evidence type="ECO:0000259" key="7">
    <source>
        <dbReference type="Pfam" id="PF05175"/>
    </source>
</evidence>
<sequence length="382" mass="42482">MQLYICWKLAVPALTHHLSLLERYPPNPQDDLQAWDSADEYLLQSLVASQLDPQRPILVLGDQFGALSCALAGSHVSVVNDSYVSHKAIEHNLNRQGLAQVQLLSPLDDWPQQPQLVLGRLPKQLSMLEFYLAKLKPLLAPDSLVFFAGRDRDIPERAEALLSRYLGPTDRLLGWKKARAFVSRSDGKAPLPQPAPLSWPLEGTDYQLVNHANVFSRQSLDIGARLLLANLPQGRFDRVIDLGCGNGVLALMMASQYPEARYQLVDESYLAVASAKANMAGNLPTVAADFIANNCLDGFERASADLVLCNPPFHQQQVVTDHIAWQMFKDAFKVLRQGGQLWIVGNRHLGYQIKLSKLFGGCQVVATDRKFIVLKAIKRRTS</sequence>
<evidence type="ECO:0000256" key="1">
    <source>
        <dbReference type="ARBA" id="ARBA00022490"/>
    </source>
</evidence>
<evidence type="ECO:0000256" key="3">
    <source>
        <dbReference type="ARBA" id="ARBA00022603"/>
    </source>
</evidence>
<comment type="subcellular location">
    <subcellularLocation>
        <location evidence="6">Cytoplasm</location>
    </subcellularLocation>
</comment>
<dbReference type="RefSeq" id="WP_008484878.1">
    <property type="nucleotide sequence ID" value="NZ_AMRI01000014.1"/>
</dbReference>
<gene>
    <name evidence="6" type="primary">rlmG</name>
    <name evidence="9" type="ORF">B3C1_11077</name>
</gene>
<dbReference type="CDD" id="cd02440">
    <property type="entry name" value="AdoMet_MTases"/>
    <property type="match status" value="1"/>
</dbReference>
<dbReference type="InterPro" id="IPR058679">
    <property type="entry name" value="RlmG_N"/>
</dbReference>
<organism evidence="9 10">
    <name type="scientific">Gallaecimonas xiamenensis 3-C-1</name>
    <dbReference type="NCBI Taxonomy" id="745411"/>
    <lineage>
        <taxon>Bacteria</taxon>
        <taxon>Pseudomonadati</taxon>
        <taxon>Pseudomonadota</taxon>
        <taxon>Gammaproteobacteria</taxon>
        <taxon>Enterobacterales</taxon>
        <taxon>Gallaecimonadaceae</taxon>
        <taxon>Gallaecimonas</taxon>
    </lineage>
</organism>
<dbReference type="InterPro" id="IPR029063">
    <property type="entry name" value="SAM-dependent_MTases_sf"/>
</dbReference>
<dbReference type="GO" id="GO:0003676">
    <property type="term" value="F:nucleic acid binding"/>
    <property type="evidence" value="ECO:0007669"/>
    <property type="project" value="InterPro"/>
</dbReference>
<evidence type="ECO:0000256" key="2">
    <source>
        <dbReference type="ARBA" id="ARBA00022552"/>
    </source>
</evidence>
<dbReference type="EC" id="2.1.1.174" evidence="6"/>
<evidence type="ECO:0000256" key="6">
    <source>
        <dbReference type="HAMAP-Rule" id="MF_01859"/>
    </source>
</evidence>
<protein>
    <recommendedName>
        <fullName evidence="6">Ribosomal RNA large subunit methyltransferase G</fullName>
        <ecNumber evidence="6">2.1.1.174</ecNumber>
    </recommendedName>
    <alternativeName>
        <fullName evidence="6">23S rRNA m2G1835 methyltransferase</fullName>
    </alternativeName>
    <alternativeName>
        <fullName evidence="6">rRNA (guanine-N(2)-)-methyltransferase RlmG</fullName>
    </alternativeName>
</protein>
<dbReference type="SUPFAM" id="SSF53335">
    <property type="entry name" value="S-adenosyl-L-methionine-dependent methyltransferases"/>
    <property type="match status" value="1"/>
</dbReference>
<dbReference type="PIRSF" id="PIRSF037565">
    <property type="entry name" value="RRNA_m2G_Mtase_RsmD_prd"/>
    <property type="match status" value="1"/>
</dbReference>
<comment type="function">
    <text evidence="6">Specifically methylates the guanine in position 1835 (m2G1835) of 23S rRNA.</text>
</comment>
<feature type="domain" description="Methyltransferase small" evidence="7">
    <location>
        <begin position="206"/>
        <end position="375"/>
    </location>
</feature>
<evidence type="ECO:0000313" key="10">
    <source>
        <dbReference type="Proteomes" id="UP000006755"/>
    </source>
</evidence>
<feature type="domain" description="RlmG N-terminal" evidence="8">
    <location>
        <begin position="20"/>
        <end position="184"/>
    </location>
</feature>
<dbReference type="AlphaFoldDB" id="K2K4H5"/>
<dbReference type="STRING" id="745411.B3C1_11077"/>